<name>Q1IID6_KORVE</name>
<sequence length="247" mass="27343">MRLAFILVLCTSALFAQSKPPDNPWCKHLPPSDVRILQPYAQSFLTKRVELQCTGACASALRMQGQVAVDIVVNRDGEPISICGLSGPPPLITAAIDAVRQWRFRPYLLNGEPHPFVTTFALSTTALSTTAPNPQSTPLKESCTTIKELRRALRIRTSEVVARDLLIKRIDPVCTGSCESRHDTIVLRVTINERGEPTSLCVFSGTGPLINPSIEAVRQWRFKPYLLNGEPEPIESLITLTYPTEHK</sequence>
<dbReference type="EnsemblBacteria" id="ABF43364">
    <property type="protein sequence ID" value="ABF43364"/>
    <property type="gene ID" value="Acid345_4364"/>
</dbReference>
<feature type="chain" id="PRO_5004191503" description="TonB C-terminal domain-containing protein" evidence="1">
    <location>
        <begin position="19"/>
        <end position="247"/>
    </location>
</feature>
<protein>
    <recommendedName>
        <fullName evidence="2">TonB C-terminal domain-containing protein</fullName>
    </recommendedName>
</protein>
<dbReference type="GO" id="GO:0098797">
    <property type="term" value="C:plasma membrane protein complex"/>
    <property type="evidence" value="ECO:0007669"/>
    <property type="project" value="TreeGrafter"/>
</dbReference>
<evidence type="ECO:0000313" key="3">
    <source>
        <dbReference type="EMBL" id="ABF43364.1"/>
    </source>
</evidence>
<evidence type="ECO:0000259" key="2">
    <source>
        <dbReference type="Pfam" id="PF03544"/>
    </source>
</evidence>
<dbReference type="PANTHER" id="PTHR33446">
    <property type="entry name" value="PROTEIN TONB-RELATED"/>
    <property type="match status" value="1"/>
</dbReference>
<dbReference type="KEGG" id="aba:Acid345_4364"/>
<evidence type="ECO:0000313" key="4">
    <source>
        <dbReference type="Proteomes" id="UP000002432"/>
    </source>
</evidence>
<evidence type="ECO:0000256" key="1">
    <source>
        <dbReference type="SAM" id="SignalP"/>
    </source>
</evidence>
<gene>
    <name evidence="3" type="ordered locus">Acid345_4364</name>
</gene>
<dbReference type="STRING" id="204669.Acid345_4364"/>
<dbReference type="PANTHER" id="PTHR33446:SF2">
    <property type="entry name" value="PROTEIN TONB"/>
    <property type="match status" value="1"/>
</dbReference>
<dbReference type="Pfam" id="PF03544">
    <property type="entry name" value="TonB_C"/>
    <property type="match status" value="2"/>
</dbReference>
<accession>Q1IID6</accession>
<dbReference type="InterPro" id="IPR037682">
    <property type="entry name" value="TonB_C"/>
</dbReference>
<keyword evidence="4" id="KW-1185">Reference proteome</keyword>
<dbReference type="AlphaFoldDB" id="Q1IID6"/>
<feature type="domain" description="TonB C-terminal" evidence="2">
    <location>
        <begin position="181"/>
        <end position="242"/>
    </location>
</feature>
<dbReference type="SUPFAM" id="SSF74653">
    <property type="entry name" value="TolA/TonB C-terminal domain"/>
    <property type="match status" value="2"/>
</dbReference>
<reference evidence="3 4" key="1">
    <citation type="journal article" date="2009" name="Appl. Environ. Microbiol.">
        <title>Three genomes from the phylum Acidobacteria provide insight into the lifestyles of these microorganisms in soils.</title>
        <authorList>
            <person name="Ward N.L."/>
            <person name="Challacombe J.F."/>
            <person name="Janssen P.H."/>
            <person name="Henrissat B."/>
            <person name="Coutinho P.M."/>
            <person name="Wu M."/>
            <person name="Xie G."/>
            <person name="Haft D.H."/>
            <person name="Sait M."/>
            <person name="Badger J."/>
            <person name="Barabote R.D."/>
            <person name="Bradley B."/>
            <person name="Brettin T.S."/>
            <person name="Brinkac L.M."/>
            <person name="Bruce D."/>
            <person name="Creasy T."/>
            <person name="Daugherty S.C."/>
            <person name="Davidsen T.M."/>
            <person name="DeBoy R.T."/>
            <person name="Detter J.C."/>
            <person name="Dodson R.J."/>
            <person name="Durkin A.S."/>
            <person name="Ganapathy A."/>
            <person name="Gwinn-Giglio M."/>
            <person name="Han C.S."/>
            <person name="Khouri H."/>
            <person name="Kiss H."/>
            <person name="Kothari S.P."/>
            <person name="Madupu R."/>
            <person name="Nelson K.E."/>
            <person name="Nelson W.C."/>
            <person name="Paulsen I."/>
            <person name="Penn K."/>
            <person name="Ren Q."/>
            <person name="Rosovitz M.J."/>
            <person name="Selengut J.D."/>
            <person name="Shrivastava S."/>
            <person name="Sullivan S.A."/>
            <person name="Tapia R."/>
            <person name="Thompson L.S."/>
            <person name="Watkins K.L."/>
            <person name="Yang Q."/>
            <person name="Yu C."/>
            <person name="Zafar N."/>
            <person name="Zhou L."/>
            <person name="Kuske C.R."/>
        </authorList>
    </citation>
    <scope>NUCLEOTIDE SEQUENCE [LARGE SCALE GENOMIC DNA]</scope>
    <source>
        <strain evidence="3 4">Ellin345</strain>
    </source>
</reference>
<dbReference type="EMBL" id="CP000360">
    <property type="protein sequence ID" value="ABF43364.1"/>
    <property type="molecule type" value="Genomic_DNA"/>
</dbReference>
<dbReference type="eggNOG" id="COG0810">
    <property type="taxonomic scope" value="Bacteria"/>
</dbReference>
<dbReference type="Proteomes" id="UP000002432">
    <property type="component" value="Chromosome"/>
</dbReference>
<dbReference type="Gene3D" id="3.30.1150.10">
    <property type="match status" value="2"/>
</dbReference>
<organism evidence="3 4">
    <name type="scientific">Koribacter versatilis (strain Ellin345)</name>
    <dbReference type="NCBI Taxonomy" id="204669"/>
    <lineage>
        <taxon>Bacteria</taxon>
        <taxon>Pseudomonadati</taxon>
        <taxon>Acidobacteriota</taxon>
        <taxon>Terriglobia</taxon>
        <taxon>Terriglobales</taxon>
        <taxon>Candidatus Korobacteraceae</taxon>
        <taxon>Candidatus Korobacter</taxon>
    </lineage>
</organism>
<proteinExistence type="predicted"/>
<dbReference type="InterPro" id="IPR051045">
    <property type="entry name" value="TonB-dependent_transducer"/>
</dbReference>
<dbReference type="RefSeq" id="WP_011525161.1">
    <property type="nucleotide sequence ID" value="NC_008009.1"/>
</dbReference>
<feature type="signal peptide" evidence="1">
    <location>
        <begin position="1"/>
        <end position="18"/>
    </location>
</feature>
<dbReference type="HOGENOM" id="CLU_1123391_0_0_0"/>
<dbReference type="GO" id="GO:0031992">
    <property type="term" value="F:energy transducer activity"/>
    <property type="evidence" value="ECO:0007669"/>
    <property type="project" value="TreeGrafter"/>
</dbReference>
<dbReference type="GO" id="GO:0055085">
    <property type="term" value="P:transmembrane transport"/>
    <property type="evidence" value="ECO:0007669"/>
    <property type="project" value="InterPro"/>
</dbReference>
<feature type="domain" description="TonB C-terminal" evidence="2">
    <location>
        <begin position="58"/>
        <end position="117"/>
    </location>
</feature>
<keyword evidence="1" id="KW-0732">Signal</keyword>